<accession>A0A6L8MJE8</accession>
<reference evidence="2 3" key="1">
    <citation type="submission" date="2019-12" db="EMBL/GenBank/DDBJ databases">
        <title>Novel species isolated from a subtropical stream in China.</title>
        <authorList>
            <person name="Lu H."/>
        </authorList>
    </citation>
    <scope>NUCLEOTIDE SEQUENCE [LARGE SCALE GENOMIC DNA]</scope>
    <source>
        <strain evidence="2 3">FT50W</strain>
    </source>
</reference>
<comment type="caution">
    <text evidence="2">The sequence shown here is derived from an EMBL/GenBank/DDBJ whole genome shotgun (WGS) entry which is preliminary data.</text>
</comment>
<evidence type="ECO:0000313" key="2">
    <source>
        <dbReference type="EMBL" id="MYM82674.1"/>
    </source>
</evidence>
<dbReference type="Proteomes" id="UP000474565">
    <property type="component" value="Unassembled WGS sequence"/>
</dbReference>
<protein>
    <submittedName>
        <fullName evidence="2">Uncharacterized protein</fullName>
    </submittedName>
</protein>
<keyword evidence="1" id="KW-0732">Signal</keyword>
<feature type="signal peptide" evidence="1">
    <location>
        <begin position="1"/>
        <end position="15"/>
    </location>
</feature>
<evidence type="ECO:0000313" key="3">
    <source>
        <dbReference type="Proteomes" id="UP000474565"/>
    </source>
</evidence>
<sequence length="120" mass="12772">MMLVAALLFAATTQAASEPPPKPADELLAPVLTDEVIRKAVRETIAEDPRPAPVKNPDAGTIRADAISNRMNAAFEQARVPDCLHEDALKLQPAQIGPIAVVGPYSLPWIIAAVARGKCR</sequence>
<evidence type="ECO:0000256" key="1">
    <source>
        <dbReference type="SAM" id="SignalP"/>
    </source>
</evidence>
<proteinExistence type="predicted"/>
<dbReference type="RefSeq" id="WP_161019612.1">
    <property type="nucleotide sequence ID" value="NZ_WWCP01000012.1"/>
</dbReference>
<gene>
    <name evidence="2" type="ORF">GTP44_11985</name>
</gene>
<dbReference type="AlphaFoldDB" id="A0A6L8MJE8"/>
<name>A0A6L8MJE8_9BURK</name>
<feature type="chain" id="PRO_5026868528" evidence="1">
    <location>
        <begin position="16"/>
        <end position="120"/>
    </location>
</feature>
<dbReference type="EMBL" id="WWCP01000012">
    <property type="protein sequence ID" value="MYM82674.1"/>
    <property type="molecule type" value="Genomic_DNA"/>
</dbReference>
<organism evidence="2 3">
    <name type="scientific">Duganella lactea</name>
    <dbReference type="NCBI Taxonomy" id="2692173"/>
    <lineage>
        <taxon>Bacteria</taxon>
        <taxon>Pseudomonadati</taxon>
        <taxon>Pseudomonadota</taxon>
        <taxon>Betaproteobacteria</taxon>
        <taxon>Burkholderiales</taxon>
        <taxon>Oxalobacteraceae</taxon>
        <taxon>Telluria group</taxon>
        <taxon>Duganella</taxon>
    </lineage>
</organism>